<evidence type="ECO:0000313" key="3">
    <source>
        <dbReference type="Proteomes" id="UP000028680"/>
    </source>
</evidence>
<protein>
    <submittedName>
        <fullName evidence="2">Cell wall hydrolase</fullName>
    </submittedName>
</protein>
<feature type="domain" description="Cell wall hydrolase SleB" evidence="1">
    <location>
        <begin position="109"/>
        <end position="218"/>
    </location>
</feature>
<keyword evidence="2" id="KW-0378">Hydrolase</keyword>
<accession>A0AAN0RGN0</accession>
<keyword evidence="3" id="KW-1185">Reference proteome</keyword>
<reference evidence="2 3" key="1">
    <citation type="journal article" date="2014" name="ISME J.">
        <title>Adaptation of an abundant Roseobacter RCA organism to pelagic systems revealed by genomic and transcriptomic analyses.</title>
        <authorList>
            <person name="Voget S."/>
            <person name="Wemheuer B."/>
            <person name="Brinkhoff T."/>
            <person name="Vollmers J."/>
            <person name="Dietrich S."/>
            <person name="Giebel H.A."/>
            <person name="Beardsley C."/>
            <person name="Sardemann C."/>
            <person name="Bakenhus I."/>
            <person name="Billerbeck S."/>
            <person name="Daniel R."/>
            <person name="Simon M."/>
        </authorList>
    </citation>
    <scope>NUCLEOTIDE SEQUENCE [LARGE SCALE GENOMIC DNA]</scope>
    <source>
        <strain evidence="2 3">RCA23</strain>
    </source>
</reference>
<sequence>MGFGASRTAVMSICIGLALQVFALQPGMASDRSAAVPSVQLEAALRHENAMVSAMPLSRVAVLTSPRPEERPKGSKVRYSGRWLRSLAKPTGGKQWACLAEAIYFEARGEPVEGQFAVAEVILNRVDSPKFPNSICKVVRQGTGRKHACQFSYNCDGKLEYIANGSAYDKAKRVARVSMDRKTRPLTKGATFYHATFISPSWARSFQHVATIGVHKFYKPVRRVAEK</sequence>
<dbReference type="AlphaFoldDB" id="A0AAN0RGN0"/>
<dbReference type="KEGG" id="ptp:RCA23_c02390"/>
<dbReference type="EMBL" id="CP003984">
    <property type="protein sequence ID" value="AII85804.1"/>
    <property type="molecule type" value="Genomic_DNA"/>
</dbReference>
<dbReference type="Proteomes" id="UP000028680">
    <property type="component" value="Chromosome"/>
</dbReference>
<gene>
    <name evidence="2" type="ORF">RCA23_c02390</name>
</gene>
<proteinExistence type="predicted"/>
<dbReference type="Gene3D" id="1.10.10.2520">
    <property type="entry name" value="Cell wall hydrolase SleB, domain 1"/>
    <property type="match status" value="1"/>
</dbReference>
<dbReference type="Pfam" id="PF07486">
    <property type="entry name" value="Hydrolase_2"/>
    <property type="match status" value="1"/>
</dbReference>
<dbReference type="InterPro" id="IPR042047">
    <property type="entry name" value="SleB_dom1"/>
</dbReference>
<organism evidence="2 3">
    <name type="scientific">Planktomarina temperata RCA23</name>
    <dbReference type="NCBI Taxonomy" id="666509"/>
    <lineage>
        <taxon>Bacteria</taxon>
        <taxon>Pseudomonadati</taxon>
        <taxon>Pseudomonadota</taxon>
        <taxon>Alphaproteobacteria</taxon>
        <taxon>Rhodobacterales</taxon>
        <taxon>Paracoccaceae</taxon>
        <taxon>Planktomarina</taxon>
    </lineage>
</organism>
<dbReference type="GO" id="GO:0016787">
    <property type="term" value="F:hydrolase activity"/>
    <property type="evidence" value="ECO:0007669"/>
    <property type="project" value="UniProtKB-KW"/>
</dbReference>
<name>A0AAN0RGN0_9RHOB</name>
<evidence type="ECO:0000313" key="2">
    <source>
        <dbReference type="EMBL" id="AII85804.1"/>
    </source>
</evidence>
<evidence type="ECO:0000259" key="1">
    <source>
        <dbReference type="Pfam" id="PF07486"/>
    </source>
</evidence>
<dbReference type="InterPro" id="IPR011105">
    <property type="entry name" value="Cell_wall_hydrolase_SleB"/>
</dbReference>
<dbReference type="RefSeq" id="WP_044048692.1">
    <property type="nucleotide sequence ID" value="NZ_CP003984.1"/>
</dbReference>